<dbReference type="InterPro" id="IPR007630">
    <property type="entry name" value="RNA_pol_sigma70_r4"/>
</dbReference>
<evidence type="ECO:0000313" key="8">
    <source>
        <dbReference type="Proteomes" id="UP000655830"/>
    </source>
</evidence>
<evidence type="ECO:0000313" key="7">
    <source>
        <dbReference type="EMBL" id="MBC8578830.1"/>
    </source>
</evidence>
<dbReference type="Proteomes" id="UP000655830">
    <property type="component" value="Unassembled WGS sequence"/>
</dbReference>
<dbReference type="InterPro" id="IPR013324">
    <property type="entry name" value="RNA_pol_sigma_r3/r4-like"/>
</dbReference>
<dbReference type="NCBIfam" id="TIGR02937">
    <property type="entry name" value="sigma70-ECF"/>
    <property type="match status" value="1"/>
</dbReference>
<dbReference type="InterPro" id="IPR013325">
    <property type="entry name" value="RNA_pol_sigma_r2"/>
</dbReference>
<dbReference type="GO" id="GO:0016987">
    <property type="term" value="F:sigma factor activity"/>
    <property type="evidence" value="ECO:0007669"/>
    <property type="project" value="UniProtKB-KW"/>
</dbReference>
<dbReference type="InterPro" id="IPR007627">
    <property type="entry name" value="RNA_pol_sigma70_r2"/>
</dbReference>
<gene>
    <name evidence="7" type="ORF">H8718_04700</name>
</gene>
<organism evidence="7 8">
    <name type="scientific">Zhenhengia yiwuensis</name>
    <dbReference type="NCBI Taxonomy" id="2763666"/>
    <lineage>
        <taxon>Bacteria</taxon>
        <taxon>Bacillati</taxon>
        <taxon>Bacillota</taxon>
        <taxon>Clostridia</taxon>
        <taxon>Lachnospirales</taxon>
        <taxon>Lachnospiraceae</taxon>
        <taxon>Zhenhengia</taxon>
    </lineage>
</organism>
<dbReference type="RefSeq" id="WP_249331942.1">
    <property type="nucleotide sequence ID" value="NZ_JACRSY010000005.1"/>
</dbReference>
<dbReference type="SUPFAM" id="SSF88659">
    <property type="entry name" value="Sigma3 and sigma4 domains of RNA polymerase sigma factors"/>
    <property type="match status" value="1"/>
</dbReference>
<reference evidence="7" key="1">
    <citation type="submission" date="2020-08" db="EMBL/GenBank/DDBJ databases">
        <title>Genome public.</title>
        <authorList>
            <person name="Liu C."/>
            <person name="Sun Q."/>
        </authorList>
    </citation>
    <scope>NUCLEOTIDE SEQUENCE</scope>
    <source>
        <strain evidence="7">NSJ-12</strain>
    </source>
</reference>
<keyword evidence="2" id="KW-0731">Sigma factor</keyword>
<proteinExistence type="predicted"/>
<sequence>MTKEEIYILWNKFAPLWKSWARKLSYVDDEQEDLYQESYLLLMRALQHYDQLKGVPFEAYYKMVLYRWGKKYRNKMRAHLMQDQDLEWYSDLTGTADDFVREVVQQEEYKRLEEGMKRLKPSECLVIRKFYFEEKLLGEIAIELGITVKAVAGRKERALKKLEKIFRGI</sequence>
<keyword evidence="3" id="KW-0238">DNA-binding</keyword>
<name>A0A926EH32_9FIRM</name>
<feature type="domain" description="RNA polymerase sigma-70 region 2" evidence="5">
    <location>
        <begin position="10"/>
        <end position="64"/>
    </location>
</feature>
<evidence type="ECO:0000256" key="4">
    <source>
        <dbReference type="ARBA" id="ARBA00023163"/>
    </source>
</evidence>
<accession>A0A926EH32</accession>
<dbReference type="Pfam" id="PF04545">
    <property type="entry name" value="Sigma70_r4"/>
    <property type="match status" value="1"/>
</dbReference>
<comment type="caution">
    <text evidence="7">The sequence shown here is derived from an EMBL/GenBank/DDBJ whole genome shotgun (WGS) entry which is preliminary data.</text>
</comment>
<keyword evidence="1" id="KW-0805">Transcription regulation</keyword>
<dbReference type="InterPro" id="IPR036388">
    <property type="entry name" value="WH-like_DNA-bd_sf"/>
</dbReference>
<dbReference type="InterPro" id="IPR014284">
    <property type="entry name" value="RNA_pol_sigma-70_dom"/>
</dbReference>
<dbReference type="GO" id="GO:0003677">
    <property type="term" value="F:DNA binding"/>
    <property type="evidence" value="ECO:0007669"/>
    <property type="project" value="UniProtKB-KW"/>
</dbReference>
<dbReference type="PANTHER" id="PTHR30385">
    <property type="entry name" value="SIGMA FACTOR F FLAGELLAR"/>
    <property type="match status" value="1"/>
</dbReference>
<dbReference type="AlphaFoldDB" id="A0A926EH32"/>
<evidence type="ECO:0000259" key="6">
    <source>
        <dbReference type="Pfam" id="PF04545"/>
    </source>
</evidence>
<dbReference type="Gene3D" id="1.10.1740.10">
    <property type="match status" value="1"/>
</dbReference>
<evidence type="ECO:0000256" key="2">
    <source>
        <dbReference type="ARBA" id="ARBA00023082"/>
    </source>
</evidence>
<keyword evidence="8" id="KW-1185">Reference proteome</keyword>
<evidence type="ECO:0000259" key="5">
    <source>
        <dbReference type="Pfam" id="PF04542"/>
    </source>
</evidence>
<feature type="domain" description="RNA polymerase sigma-70 region 4" evidence="6">
    <location>
        <begin position="116"/>
        <end position="162"/>
    </location>
</feature>
<keyword evidence="4" id="KW-0804">Transcription</keyword>
<dbReference type="Gene3D" id="1.10.10.10">
    <property type="entry name" value="Winged helix-like DNA-binding domain superfamily/Winged helix DNA-binding domain"/>
    <property type="match status" value="1"/>
</dbReference>
<protein>
    <submittedName>
        <fullName evidence="7">Sigma-70 family RNA polymerase sigma factor</fullName>
    </submittedName>
</protein>
<dbReference type="EMBL" id="JACRSY010000005">
    <property type="protein sequence ID" value="MBC8578830.1"/>
    <property type="molecule type" value="Genomic_DNA"/>
</dbReference>
<evidence type="ECO:0000256" key="3">
    <source>
        <dbReference type="ARBA" id="ARBA00023125"/>
    </source>
</evidence>
<dbReference type="Pfam" id="PF04542">
    <property type="entry name" value="Sigma70_r2"/>
    <property type="match status" value="1"/>
</dbReference>
<dbReference type="SUPFAM" id="SSF88946">
    <property type="entry name" value="Sigma2 domain of RNA polymerase sigma factors"/>
    <property type="match status" value="1"/>
</dbReference>
<evidence type="ECO:0000256" key="1">
    <source>
        <dbReference type="ARBA" id="ARBA00023015"/>
    </source>
</evidence>
<dbReference type="GO" id="GO:0006352">
    <property type="term" value="P:DNA-templated transcription initiation"/>
    <property type="evidence" value="ECO:0007669"/>
    <property type="project" value="InterPro"/>
</dbReference>